<dbReference type="SMART" id="SM01016">
    <property type="entry name" value="Arg_tRNA_synt_N"/>
    <property type="match status" value="1"/>
</dbReference>
<dbReference type="GO" id="GO:0006420">
    <property type="term" value="P:arginyl-tRNA aminoacylation"/>
    <property type="evidence" value="ECO:0007669"/>
    <property type="project" value="UniProtKB-UniRule"/>
</dbReference>
<evidence type="ECO:0000256" key="9">
    <source>
        <dbReference type="RuleBase" id="RU363038"/>
    </source>
</evidence>
<sequence>MHLLIQIQNQIKQAITKTWPDLLIPIIEVTPAPNSVGQQNNFGDYSCAVALNLAKQLRANPLEIAEQLKNALGQVELIADTTVTAPGFINFHLDYPTVAQIILAPATRNSQLATRPRNIVIEHTSINPNKAAHVGHLRNACLGDSLARVLRTLGHQVEVQNYIDDLGLQVADSVVAYETFGKLPEGVAWDKWFWEVYAKIQPKYESQPELIERREAILKEMEQGQNQTAKRIVKEMVSAHLTTLKRFGIAYDNLVYEHDIVGHHLWDNVFTELKNKRLIVQPKSGKHKGAWIVKFGTTEDEDKVLVRSNSVPTYVAKDLAYALWKFGLTSTLPGYTRKFSQADEVVNVIDNRQAYPQAVIKQTLSKLGYQSQADNYLHLSYGVVKLSERAMQTLGETTTGKTTYSMSGRAGIGVIVDDLFTTVMEAQIKAHQTEPQIAEQIAVGSIRYYMLKTRPEREIIFDFDEALKTDGNTGIYLQYAYARANNILAKVAPSLDGLGTLLTLGELNIVPPTNGGVTPRHPELLSPELVEGSGFIPSVIPSAIKESTLSPRHPEFISGSNTNKAIFDNLNPQEKNLIKVLTEFDFNLSLSADELDPSKLCDYAYQLANAFAKFYETSPVVGANTEAQKEFRTGLVTVYAKVLSEVLSLLGIPQLDRI</sequence>
<comment type="caution">
    <text evidence="12">The sequence shown here is derived from an EMBL/GenBank/DDBJ whole genome shotgun (WGS) entry which is preliminary data.</text>
</comment>
<comment type="subunit">
    <text evidence="8">Monomer.</text>
</comment>
<dbReference type="Pfam" id="PF03485">
    <property type="entry name" value="Arg_tRNA_synt_N"/>
    <property type="match status" value="1"/>
</dbReference>
<dbReference type="Pfam" id="PF00750">
    <property type="entry name" value="tRNA-synt_1d"/>
    <property type="match status" value="1"/>
</dbReference>
<dbReference type="SMART" id="SM00836">
    <property type="entry name" value="DALR_1"/>
    <property type="match status" value="1"/>
</dbReference>
<dbReference type="InterPro" id="IPR005148">
    <property type="entry name" value="Arg-tRNA-synth_N"/>
</dbReference>
<protein>
    <recommendedName>
        <fullName evidence="8">Arginine--tRNA ligase</fullName>
        <ecNumber evidence="8">6.1.1.19</ecNumber>
    </recommendedName>
    <alternativeName>
        <fullName evidence="8">Arginyl-tRNA synthetase</fullName>
        <shortName evidence="8">ArgRS</shortName>
    </alternativeName>
</protein>
<dbReference type="InterPro" id="IPR036695">
    <property type="entry name" value="Arg-tRNA-synth_N_sf"/>
</dbReference>
<evidence type="ECO:0000256" key="1">
    <source>
        <dbReference type="ARBA" id="ARBA00005594"/>
    </source>
</evidence>
<dbReference type="SUPFAM" id="SSF55190">
    <property type="entry name" value="Arginyl-tRNA synthetase (ArgRS), N-terminal 'additional' domain"/>
    <property type="match status" value="1"/>
</dbReference>
<dbReference type="InterPro" id="IPR001278">
    <property type="entry name" value="Arg-tRNA-ligase"/>
</dbReference>
<evidence type="ECO:0000256" key="3">
    <source>
        <dbReference type="ARBA" id="ARBA00022741"/>
    </source>
</evidence>
<gene>
    <name evidence="8" type="primary">argS</name>
    <name evidence="12" type="ORF">A3K51_01145</name>
</gene>
<name>A0A1F4NRD7_UNCK3</name>
<comment type="similarity">
    <text evidence="1 8 9">Belongs to the class-I aminoacyl-tRNA synthetase family.</text>
</comment>
<dbReference type="GO" id="GO:0004814">
    <property type="term" value="F:arginine-tRNA ligase activity"/>
    <property type="evidence" value="ECO:0007669"/>
    <property type="project" value="UniProtKB-UniRule"/>
</dbReference>
<dbReference type="InterPro" id="IPR035684">
    <property type="entry name" value="ArgRS_core"/>
</dbReference>
<evidence type="ECO:0000256" key="8">
    <source>
        <dbReference type="HAMAP-Rule" id="MF_00123"/>
    </source>
</evidence>
<comment type="subcellular location">
    <subcellularLocation>
        <location evidence="8">Cytoplasm</location>
    </subcellularLocation>
</comment>
<reference evidence="12 13" key="1">
    <citation type="journal article" date="2016" name="Nat. Commun.">
        <title>Thousands of microbial genomes shed light on interconnected biogeochemical processes in an aquifer system.</title>
        <authorList>
            <person name="Anantharaman K."/>
            <person name="Brown C.T."/>
            <person name="Hug L.A."/>
            <person name="Sharon I."/>
            <person name="Castelle C.J."/>
            <person name="Probst A.J."/>
            <person name="Thomas B.C."/>
            <person name="Singh A."/>
            <person name="Wilkins M.J."/>
            <person name="Karaoz U."/>
            <person name="Brodie E.L."/>
            <person name="Williams K.H."/>
            <person name="Hubbard S.S."/>
            <person name="Banfield J.F."/>
        </authorList>
    </citation>
    <scope>NUCLEOTIDE SEQUENCE [LARGE SCALE GENOMIC DNA]</scope>
</reference>
<organism evidence="12 13">
    <name type="scientific">candidate division Kazan bacterium RIFCSPLOWO2_01_FULL_45_19</name>
    <dbReference type="NCBI Taxonomy" id="1798538"/>
    <lineage>
        <taxon>Bacteria</taxon>
        <taxon>Bacteria division Kazan-3B-28</taxon>
    </lineage>
</organism>
<accession>A0A1F4NRD7</accession>
<keyword evidence="5 8" id="KW-0648">Protein biosynthesis</keyword>
<dbReference type="PANTHER" id="PTHR11956">
    <property type="entry name" value="ARGINYL-TRNA SYNTHETASE"/>
    <property type="match status" value="1"/>
</dbReference>
<dbReference type="EC" id="6.1.1.19" evidence="8"/>
<keyword evidence="2 8" id="KW-0436">Ligase</keyword>
<evidence type="ECO:0000259" key="10">
    <source>
        <dbReference type="SMART" id="SM00836"/>
    </source>
</evidence>
<proteinExistence type="inferred from homology"/>
<dbReference type="Gene3D" id="1.10.730.10">
    <property type="entry name" value="Isoleucyl-tRNA Synthetase, Domain 1"/>
    <property type="match status" value="1"/>
</dbReference>
<dbReference type="InterPro" id="IPR008909">
    <property type="entry name" value="DALR_anticod-bd"/>
</dbReference>
<evidence type="ECO:0000313" key="12">
    <source>
        <dbReference type="EMBL" id="OGB73452.1"/>
    </source>
</evidence>
<dbReference type="NCBIfam" id="TIGR00456">
    <property type="entry name" value="argS"/>
    <property type="match status" value="1"/>
</dbReference>
<evidence type="ECO:0000256" key="7">
    <source>
        <dbReference type="ARBA" id="ARBA00049339"/>
    </source>
</evidence>
<comment type="caution">
    <text evidence="8">Lacks conserved residue(s) required for the propagation of feature annotation.</text>
</comment>
<dbReference type="SUPFAM" id="SSF52374">
    <property type="entry name" value="Nucleotidylyl transferase"/>
    <property type="match status" value="1"/>
</dbReference>
<evidence type="ECO:0000256" key="6">
    <source>
        <dbReference type="ARBA" id="ARBA00023146"/>
    </source>
</evidence>
<dbReference type="SUPFAM" id="SSF47323">
    <property type="entry name" value="Anticodon-binding domain of a subclass of class I aminoacyl-tRNA synthetases"/>
    <property type="match status" value="1"/>
</dbReference>
<dbReference type="AlphaFoldDB" id="A0A1F4NRD7"/>
<comment type="catalytic activity">
    <reaction evidence="7 8">
        <text>tRNA(Arg) + L-arginine + ATP = L-arginyl-tRNA(Arg) + AMP + diphosphate</text>
        <dbReference type="Rhea" id="RHEA:20301"/>
        <dbReference type="Rhea" id="RHEA-COMP:9658"/>
        <dbReference type="Rhea" id="RHEA-COMP:9673"/>
        <dbReference type="ChEBI" id="CHEBI:30616"/>
        <dbReference type="ChEBI" id="CHEBI:32682"/>
        <dbReference type="ChEBI" id="CHEBI:33019"/>
        <dbReference type="ChEBI" id="CHEBI:78442"/>
        <dbReference type="ChEBI" id="CHEBI:78513"/>
        <dbReference type="ChEBI" id="CHEBI:456215"/>
        <dbReference type="EC" id="6.1.1.19"/>
    </reaction>
</comment>
<feature type="domain" description="Arginyl tRNA synthetase N-terminal" evidence="11">
    <location>
        <begin position="5"/>
        <end position="93"/>
    </location>
</feature>
<evidence type="ECO:0000256" key="5">
    <source>
        <dbReference type="ARBA" id="ARBA00022917"/>
    </source>
</evidence>
<dbReference type="Gene3D" id="3.40.50.620">
    <property type="entry name" value="HUPs"/>
    <property type="match status" value="1"/>
</dbReference>
<dbReference type="GO" id="GO:0005524">
    <property type="term" value="F:ATP binding"/>
    <property type="evidence" value="ECO:0007669"/>
    <property type="project" value="UniProtKB-UniRule"/>
</dbReference>
<evidence type="ECO:0000256" key="4">
    <source>
        <dbReference type="ARBA" id="ARBA00022840"/>
    </source>
</evidence>
<dbReference type="PANTHER" id="PTHR11956:SF5">
    <property type="entry name" value="ARGININE--TRNA LIGASE, CYTOPLASMIC"/>
    <property type="match status" value="1"/>
</dbReference>
<dbReference type="EMBL" id="METD01000001">
    <property type="protein sequence ID" value="OGB73452.1"/>
    <property type="molecule type" value="Genomic_DNA"/>
</dbReference>
<feature type="domain" description="DALR anticodon binding" evidence="10">
    <location>
        <begin position="477"/>
        <end position="658"/>
    </location>
</feature>
<evidence type="ECO:0000313" key="13">
    <source>
        <dbReference type="Proteomes" id="UP000178085"/>
    </source>
</evidence>
<keyword evidence="6 8" id="KW-0030">Aminoacyl-tRNA synthetase</keyword>
<evidence type="ECO:0000256" key="2">
    <source>
        <dbReference type="ARBA" id="ARBA00022598"/>
    </source>
</evidence>
<keyword evidence="3 8" id="KW-0547">Nucleotide-binding</keyword>
<evidence type="ECO:0000259" key="11">
    <source>
        <dbReference type="SMART" id="SM01016"/>
    </source>
</evidence>
<dbReference type="PRINTS" id="PR01038">
    <property type="entry name" value="TRNASYNTHARG"/>
</dbReference>
<dbReference type="InterPro" id="IPR009080">
    <property type="entry name" value="tRNAsynth_Ia_anticodon-bd"/>
</dbReference>
<dbReference type="Pfam" id="PF05746">
    <property type="entry name" value="DALR_1"/>
    <property type="match status" value="1"/>
</dbReference>
<dbReference type="HAMAP" id="MF_00123">
    <property type="entry name" value="Arg_tRNA_synth"/>
    <property type="match status" value="1"/>
</dbReference>
<dbReference type="Gene3D" id="3.30.1360.70">
    <property type="entry name" value="Arginyl tRNA synthetase N-terminal domain"/>
    <property type="match status" value="1"/>
</dbReference>
<keyword evidence="4 8" id="KW-0067">ATP-binding</keyword>
<keyword evidence="8" id="KW-0963">Cytoplasm</keyword>
<dbReference type="Proteomes" id="UP000178085">
    <property type="component" value="Unassembled WGS sequence"/>
</dbReference>
<dbReference type="GO" id="GO:0005737">
    <property type="term" value="C:cytoplasm"/>
    <property type="evidence" value="ECO:0007669"/>
    <property type="project" value="UniProtKB-SubCell"/>
</dbReference>
<dbReference type="InterPro" id="IPR014729">
    <property type="entry name" value="Rossmann-like_a/b/a_fold"/>
</dbReference>